<feature type="transmembrane region" description="Helical" evidence="5">
    <location>
        <begin position="110"/>
        <end position="127"/>
    </location>
</feature>
<dbReference type="PANTHER" id="PTHR37422">
    <property type="entry name" value="TEICHURONIC ACID BIOSYNTHESIS PROTEIN TUAE"/>
    <property type="match status" value="1"/>
</dbReference>
<keyword evidence="2 5" id="KW-0812">Transmembrane</keyword>
<feature type="transmembrane region" description="Helical" evidence="5">
    <location>
        <begin position="221"/>
        <end position="237"/>
    </location>
</feature>
<feature type="transmembrane region" description="Helical" evidence="5">
    <location>
        <begin position="177"/>
        <end position="195"/>
    </location>
</feature>
<protein>
    <submittedName>
        <fullName evidence="7">O-antigen ligase family protein</fullName>
    </submittedName>
</protein>
<feature type="transmembrane region" description="Helical" evidence="5">
    <location>
        <begin position="28"/>
        <end position="44"/>
    </location>
</feature>
<evidence type="ECO:0000313" key="8">
    <source>
        <dbReference type="Proteomes" id="UP000647183"/>
    </source>
</evidence>
<keyword evidence="7" id="KW-0436">Ligase</keyword>
<evidence type="ECO:0000259" key="6">
    <source>
        <dbReference type="Pfam" id="PF04932"/>
    </source>
</evidence>
<sequence length="422" mass="46205">MLPYVLIVIYLALVLLRPQDYPGWSGPPVLTIALVAAFVTWLFSRDKRFDAPQYVLLLLFTLATCMSLVVSGWPGGAYAQLIAFYPTLVGFTVLANVATTQARTLFVMKVFALSAAVLAMHGIQISLTGTGWTGMTGILGTSRIQYVGIFSDPNDLGLLFVACVPMSVFLALRGGFGFRTLFWGAVLVLLLYGILLTDSRGSMLAIIAMVGAYILLRRGPMTAGLLAGGAFLVLQLLPSRLSELEVQEASAMDRVYAWYHGIEMFLSSPLFGVGTGRFIEYHHLTAHNSLILVLSENGFIGLVLWLAFIGYCFWMMMRILATVPDIEDEESLEVFVLDRSIALTLLISLVGFFSCAFFLSRSYNILLYLIAAFVVAHFSGVRDRFPGIQGFPVRQGILLWPTVGALAVVGFYIVVKVLLAMA</sequence>
<evidence type="ECO:0000256" key="3">
    <source>
        <dbReference type="ARBA" id="ARBA00022989"/>
    </source>
</evidence>
<evidence type="ECO:0000256" key="4">
    <source>
        <dbReference type="ARBA" id="ARBA00023136"/>
    </source>
</evidence>
<comment type="subcellular location">
    <subcellularLocation>
        <location evidence="1">Membrane</location>
        <topology evidence="1">Multi-pass membrane protein</topology>
    </subcellularLocation>
</comment>
<organism evidence="7 8">
    <name type="scientific">Luteimonas colneyensis</name>
    <dbReference type="NCBI Taxonomy" id="2762230"/>
    <lineage>
        <taxon>Bacteria</taxon>
        <taxon>Pseudomonadati</taxon>
        <taxon>Pseudomonadota</taxon>
        <taxon>Gammaproteobacteria</taxon>
        <taxon>Lysobacterales</taxon>
        <taxon>Lysobacteraceae</taxon>
        <taxon>Luteimonas</taxon>
    </lineage>
</organism>
<dbReference type="PANTHER" id="PTHR37422:SF13">
    <property type="entry name" value="LIPOPOLYSACCHARIDE BIOSYNTHESIS PROTEIN PA4999-RELATED"/>
    <property type="match status" value="1"/>
</dbReference>
<feature type="domain" description="O-antigen ligase-related" evidence="6">
    <location>
        <begin position="185"/>
        <end position="306"/>
    </location>
</feature>
<name>A0ABR8ULH4_9GAMM</name>
<evidence type="ECO:0000256" key="5">
    <source>
        <dbReference type="SAM" id="Phobius"/>
    </source>
</evidence>
<dbReference type="Proteomes" id="UP000647183">
    <property type="component" value="Unassembled WGS sequence"/>
</dbReference>
<dbReference type="Pfam" id="PF04932">
    <property type="entry name" value="Wzy_C"/>
    <property type="match status" value="1"/>
</dbReference>
<feature type="transmembrane region" description="Helical" evidence="5">
    <location>
        <begin position="257"/>
        <end position="279"/>
    </location>
</feature>
<gene>
    <name evidence="7" type="ORF">H9645_10410</name>
</gene>
<evidence type="ECO:0000256" key="1">
    <source>
        <dbReference type="ARBA" id="ARBA00004141"/>
    </source>
</evidence>
<feature type="transmembrane region" description="Helical" evidence="5">
    <location>
        <begin position="299"/>
        <end position="321"/>
    </location>
</feature>
<feature type="transmembrane region" description="Helical" evidence="5">
    <location>
        <begin position="51"/>
        <end position="71"/>
    </location>
</feature>
<dbReference type="EMBL" id="JACSQJ010000005">
    <property type="protein sequence ID" value="MBD7988439.1"/>
    <property type="molecule type" value="Genomic_DNA"/>
</dbReference>
<dbReference type="RefSeq" id="WP_191729629.1">
    <property type="nucleotide sequence ID" value="NZ_JACSQJ010000005.1"/>
</dbReference>
<dbReference type="GO" id="GO:0016874">
    <property type="term" value="F:ligase activity"/>
    <property type="evidence" value="ECO:0007669"/>
    <property type="project" value="UniProtKB-KW"/>
</dbReference>
<keyword evidence="3 5" id="KW-1133">Transmembrane helix</keyword>
<feature type="transmembrane region" description="Helical" evidence="5">
    <location>
        <begin position="77"/>
        <end position="98"/>
    </location>
</feature>
<dbReference type="InterPro" id="IPR051533">
    <property type="entry name" value="WaaL-like"/>
</dbReference>
<reference evidence="7 8" key="1">
    <citation type="submission" date="2020-08" db="EMBL/GenBank/DDBJ databases">
        <title>A Genomic Blueprint of the Chicken Gut Microbiome.</title>
        <authorList>
            <person name="Gilroy R."/>
            <person name="Ravi A."/>
            <person name="Getino M."/>
            <person name="Pursley I."/>
            <person name="Horton D.L."/>
            <person name="Alikhan N.-F."/>
            <person name="Baker D."/>
            <person name="Gharbi K."/>
            <person name="Hall N."/>
            <person name="Watson M."/>
            <person name="Adriaenssens E.M."/>
            <person name="Foster-Nyarko E."/>
            <person name="Jarju S."/>
            <person name="Secka A."/>
            <person name="Antonio M."/>
            <person name="Oren A."/>
            <person name="Chaudhuri R."/>
            <person name="La Ragione R.M."/>
            <person name="Hildebrand F."/>
            <person name="Pallen M.J."/>
        </authorList>
    </citation>
    <scope>NUCLEOTIDE SEQUENCE [LARGE SCALE GENOMIC DNA]</scope>
    <source>
        <strain evidence="7 8">Sa2BVA3</strain>
    </source>
</reference>
<proteinExistence type="predicted"/>
<keyword evidence="4 5" id="KW-0472">Membrane</keyword>
<evidence type="ECO:0000313" key="7">
    <source>
        <dbReference type="EMBL" id="MBD7988439.1"/>
    </source>
</evidence>
<keyword evidence="8" id="KW-1185">Reference proteome</keyword>
<evidence type="ECO:0000256" key="2">
    <source>
        <dbReference type="ARBA" id="ARBA00022692"/>
    </source>
</evidence>
<accession>A0ABR8ULH4</accession>
<dbReference type="InterPro" id="IPR007016">
    <property type="entry name" value="O-antigen_ligase-rel_domated"/>
</dbReference>
<feature type="transmembrane region" description="Helical" evidence="5">
    <location>
        <begin position="341"/>
        <end position="359"/>
    </location>
</feature>
<comment type="caution">
    <text evidence="7">The sequence shown here is derived from an EMBL/GenBank/DDBJ whole genome shotgun (WGS) entry which is preliminary data.</text>
</comment>
<feature type="transmembrane region" description="Helical" evidence="5">
    <location>
        <begin position="397"/>
        <end position="419"/>
    </location>
</feature>
<feature type="transmembrane region" description="Helical" evidence="5">
    <location>
        <begin position="366"/>
        <end position="385"/>
    </location>
</feature>